<dbReference type="FunFam" id="3.40.50.720:FF:000084">
    <property type="entry name" value="Short-chain dehydrogenase reductase"/>
    <property type="match status" value="1"/>
</dbReference>
<proteinExistence type="inferred from homology"/>
<keyword evidence="4" id="KW-1185">Reference proteome</keyword>
<dbReference type="PROSITE" id="PS00061">
    <property type="entry name" value="ADH_SHORT"/>
    <property type="match status" value="1"/>
</dbReference>
<gene>
    <name evidence="3" type="ORF">JCR33_21800</name>
</gene>
<evidence type="ECO:0000256" key="1">
    <source>
        <dbReference type="ARBA" id="ARBA00006484"/>
    </source>
</evidence>
<comment type="caution">
    <text evidence="3">The sequence shown here is derived from an EMBL/GenBank/DDBJ whole genome shotgun (WGS) entry which is preliminary data.</text>
</comment>
<evidence type="ECO:0000256" key="2">
    <source>
        <dbReference type="RuleBase" id="RU000363"/>
    </source>
</evidence>
<dbReference type="RefSeq" id="WP_198884246.1">
    <property type="nucleotide sequence ID" value="NZ_JAEKJA010000026.1"/>
</dbReference>
<dbReference type="InterPro" id="IPR020904">
    <property type="entry name" value="Sc_DH/Rdtase_CS"/>
</dbReference>
<comment type="similarity">
    <text evidence="1 2">Belongs to the short-chain dehydrogenases/reductases (SDR) family.</text>
</comment>
<dbReference type="InterPro" id="IPR002347">
    <property type="entry name" value="SDR_fam"/>
</dbReference>
<reference evidence="3" key="1">
    <citation type="submission" date="2020-12" db="EMBL/GenBank/DDBJ databases">
        <title>Bacterial taxonomy.</title>
        <authorList>
            <person name="Pan X."/>
        </authorList>
    </citation>
    <scope>NUCLEOTIDE SEQUENCE</scope>
    <source>
        <strain evidence="3">B2012</strain>
    </source>
</reference>
<name>A0A934MNN4_9HYPH</name>
<accession>A0A934MNN4</accession>
<protein>
    <submittedName>
        <fullName evidence="3">SDR family oxidoreductase</fullName>
    </submittedName>
</protein>
<dbReference type="Gene3D" id="3.40.50.720">
    <property type="entry name" value="NAD(P)-binding Rossmann-like Domain"/>
    <property type="match status" value="1"/>
</dbReference>
<evidence type="ECO:0000313" key="4">
    <source>
        <dbReference type="Proteomes" id="UP000609531"/>
    </source>
</evidence>
<dbReference type="SUPFAM" id="SSF51735">
    <property type="entry name" value="NAD(P)-binding Rossmann-fold domains"/>
    <property type="match status" value="1"/>
</dbReference>
<dbReference type="Pfam" id="PF00106">
    <property type="entry name" value="adh_short"/>
    <property type="match status" value="1"/>
</dbReference>
<dbReference type="InterPro" id="IPR036291">
    <property type="entry name" value="NAD(P)-bd_dom_sf"/>
</dbReference>
<dbReference type="Proteomes" id="UP000609531">
    <property type="component" value="Unassembled WGS sequence"/>
</dbReference>
<dbReference type="CDD" id="cd05233">
    <property type="entry name" value="SDR_c"/>
    <property type="match status" value="1"/>
</dbReference>
<dbReference type="PANTHER" id="PTHR42879">
    <property type="entry name" value="3-OXOACYL-(ACYL-CARRIER-PROTEIN) REDUCTASE"/>
    <property type="match status" value="1"/>
</dbReference>
<dbReference type="InterPro" id="IPR050259">
    <property type="entry name" value="SDR"/>
</dbReference>
<organism evidence="3 4">
    <name type="scientific">Acuticoccus mangrovi</name>
    <dbReference type="NCBI Taxonomy" id="2796142"/>
    <lineage>
        <taxon>Bacteria</taxon>
        <taxon>Pseudomonadati</taxon>
        <taxon>Pseudomonadota</taxon>
        <taxon>Alphaproteobacteria</taxon>
        <taxon>Hyphomicrobiales</taxon>
        <taxon>Amorphaceae</taxon>
        <taxon>Acuticoccus</taxon>
    </lineage>
</organism>
<evidence type="ECO:0000313" key="3">
    <source>
        <dbReference type="EMBL" id="MBJ3778349.1"/>
    </source>
</evidence>
<dbReference type="PRINTS" id="PR00081">
    <property type="entry name" value="GDHRDH"/>
</dbReference>
<dbReference type="AlphaFoldDB" id="A0A934MNN4"/>
<dbReference type="EMBL" id="JAEKJA010000026">
    <property type="protein sequence ID" value="MBJ3778349.1"/>
    <property type="molecule type" value="Genomic_DNA"/>
</dbReference>
<dbReference type="PRINTS" id="PR00080">
    <property type="entry name" value="SDRFAMILY"/>
</dbReference>
<sequence length="262" mass="26881">MKIDLSGKRAIVTGSTGGIGLAAVKGLAEAGAAVVLNGRTEESVATAVAEVREAVAGAEVTGFIGDLGGEAGCAALVAAHPATDILINNLGIYGPQDFFEIPDSEWQRFFEVNVMSGVRLSRAYLPGMIDGGWGRVVFISSESGLNIPADMIHYGVSKTALLALARGLAKRVAGTGVTVNSVLPGPTLTKGVAEMLKGELKPGETIEEAARAFVMRERPSSLIERAATVEEVANMIVYAASPQASATTGAALRVDGGVVDSL</sequence>
<dbReference type="GO" id="GO:0032787">
    <property type="term" value="P:monocarboxylic acid metabolic process"/>
    <property type="evidence" value="ECO:0007669"/>
    <property type="project" value="UniProtKB-ARBA"/>
</dbReference>